<dbReference type="EMBL" id="AABKAB010000004">
    <property type="protein sequence ID" value="EAH8156903.1"/>
    <property type="molecule type" value="Genomic_DNA"/>
</dbReference>
<evidence type="ECO:0000256" key="9">
    <source>
        <dbReference type="ARBA" id="ARBA00023310"/>
    </source>
</evidence>
<dbReference type="PANTHER" id="PTHR33445">
    <property type="entry name" value="ATP SYNTHASE SUBUNIT B', CHLOROPLASTIC"/>
    <property type="match status" value="1"/>
</dbReference>
<protein>
    <submittedName>
        <fullName evidence="23">F0F1 ATP synthase subunit B</fullName>
    </submittedName>
</protein>
<evidence type="ECO:0000313" key="28">
    <source>
        <dbReference type="Proteomes" id="UP000409545"/>
    </source>
</evidence>
<dbReference type="Proteomes" id="UP000557830">
    <property type="component" value="Unassembled WGS sequence"/>
</dbReference>
<comment type="caution">
    <text evidence="23">The sequence shown here is derived from an EMBL/GenBank/DDBJ whole genome shotgun (WGS) entry which is preliminary data.</text>
</comment>
<dbReference type="Proteomes" id="UP000365807">
    <property type="component" value="Unassembled WGS sequence"/>
</dbReference>
<evidence type="ECO:0000313" key="21">
    <source>
        <dbReference type="EMBL" id="EAK5103436.1"/>
    </source>
</evidence>
<evidence type="ECO:0000256" key="13">
    <source>
        <dbReference type="RuleBase" id="RU003848"/>
    </source>
</evidence>
<keyword evidence="2 13" id="KW-0813">Transport</keyword>
<evidence type="ECO:0000313" key="27">
    <source>
        <dbReference type="Proteomes" id="UP000382436"/>
    </source>
</evidence>
<dbReference type="InterPro" id="IPR050059">
    <property type="entry name" value="ATP_synthase_B_chain"/>
</dbReference>
<keyword evidence="14" id="KW-0175">Coiled coil</keyword>
<dbReference type="RefSeq" id="WP_002779401.1">
    <property type="nucleotide sequence ID" value="NZ_AANHVQ020000009.1"/>
</dbReference>
<comment type="function">
    <text evidence="10">F(1)F(0) ATP synthase produces ATP from ADP in the presence of a proton or sodium gradient. F-type ATPases consist of two structural domains, F(1) containing the extramembraneous catalytic core and F(0) containing the membrane proton channel, linked together by a central stalk and a peripheral stalk. During catalysis, ATP synthesis in the catalytic domain of F(1) is coupled via a rotary mechanism of the central stalk subunits to proton translocation.</text>
</comment>
<dbReference type="Proteomes" id="UP000411403">
    <property type="component" value="Unassembled WGS sequence"/>
</dbReference>
<proteinExistence type="inferred from homology"/>
<evidence type="ECO:0000313" key="30">
    <source>
        <dbReference type="Proteomes" id="UP000557830"/>
    </source>
</evidence>
<evidence type="ECO:0000256" key="10">
    <source>
        <dbReference type="ARBA" id="ARBA00025198"/>
    </source>
</evidence>
<evidence type="ECO:0000256" key="4">
    <source>
        <dbReference type="ARBA" id="ARBA00022692"/>
    </source>
</evidence>
<dbReference type="Proteomes" id="UP000576616">
    <property type="component" value="Unassembled WGS sequence"/>
</dbReference>
<dbReference type="EMBL" id="AACQHW010000007">
    <property type="protein sequence ID" value="EAL6851257.1"/>
    <property type="molecule type" value="Genomic_DNA"/>
</dbReference>
<keyword evidence="6 15" id="KW-1133">Transmembrane helix</keyword>
<evidence type="ECO:0000256" key="14">
    <source>
        <dbReference type="SAM" id="Coils"/>
    </source>
</evidence>
<dbReference type="GO" id="GO:0015986">
    <property type="term" value="P:proton motive force-driven ATP synthesis"/>
    <property type="evidence" value="ECO:0007669"/>
    <property type="project" value="InterPro"/>
</dbReference>
<dbReference type="EMBL" id="AABUYW010000006">
    <property type="protein sequence ID" value="EAJ1076874.1"/>
    <property type="molecule type" value="Genomic_DNA"/>
</dbReference>
<dbReference type="Proteomes" id="UP000352088">
    <property type="component" value="Unassembled WGS sequence"/>
</dbReference>
<feature type="transmembrane region" description="Helical" evidence="15">
    <location>
        <begin position="6"/>
        <end position="29"/>
    </location>
</feature>
<dbReference type="KEGG" id="ccof:VC76_08230"/>
<evidence type="ECO:0000256" key="2">
    <source>
        <dbReference type="ARBA" id="ARBA00022448"/>
    </source>
</evidence>
<accession>A0A0Q2JI44</accession>
<dbReference type="EMBL" id="AACBVJ010000008">
    <property type="protein sequence ID" value="EAJ9197567.1"/>
    <property type="molecule type" value="Genomic_DNA"/>
</dbReference>
<dbReference type="GO" id="GO:0046961">
    <property type="term" value="F:proton-transporting ATPase activity, rotational mechanism"/>
    <property type="evidence" value="ECO:0007669"/>
    <property type="project" value="TreeGrafter"/>
</dbReference>
<dbReference type="OrthoDB" id="5334261at2"/>
<evidence type="ECO:0000256" key="11">
    <source>
        <dbReference type="ARBA" id="ARBA00025614"/>
    </source>
</evidence>
<evidence type="ECO:0000256" key="6">
    <source>
        <dbReference type="ARBA" id="ARBA00022989"/>
    </source>
</evidence>
<evidence type="ECO:0000256" key="15">
    <source>
        <dbReference type="SAM" id="Phobius"/>
    </source>
</evidence>
<dbReference type="Pfam" id="PF00430">
    <property type="entry name" value="ATP-synt_B"/>
    <property type="match status" value="1"/>
</dbReference>
<evidence type="ECO:0000256" key="1">
    <source>
        <dbReference type="ARBA" id="ARBA00005513"/>
    </source>
</evidence>
<dbReference type="KEGG" id="ccoo:ATE51_04260"/>
<reference evidence="18 27" key="2">
    <citation type="submission" date="2018-05" db="EMBL/GenBank/DDBJ databases">
        <authorList>
            <consortium name="PulseNet: The National Subtyping Network for Foodborne Disease Surveillance"/>
            <person name="Tarr C.L."/>
            <person name="Trees E."/>
            <person name="Katz L.S."/>
            <person name="Carleton-Romer H.A."/>
            <person name="Stroika S."/>
            <person name="Kucerova Z."/>
            <person name="Roache K.F."/>
            <person name="Sabol A.L."/>
            <person name="Besser J."/>
            <person name="Gerner-Smidt P."/>
        </authorList>
    </citation>
    <scope>NUCLEOTIDE SEQUENCE [LARGE SCALE GENOMIC DNA]</scope>
    <source>
        <strain evidence="18 27">PNUSAC001435</strain>
        <strain evidence="16 31">PNUSAC007828</strain>
    </source>
</reference>
<dbReference type="GO" id="GO:0012505">
    <property type="term" value="C:endomembrane system"/>
    <property type="evidence" value="ECO:0007669"/>
    <property type="project" value="UniProtKB-SubCell"/>
</dbReference>
<evidence type="ECO:0000313" key="31">
    <source>
        <dbReference type="Proteomes" id="UP000576616"/>
    </source>
</evidence>
<organism evidence="23 29">
    <name type="scientific">Campylobacter coli</name>
    <dbReference type="NCBI Taxonomy" id="195"/>
    <lineage>
        <taxon>Bacteria</taxon>
        <taxon>Pseudomonadati</taxon>
        <taxon>Campylobacterota</taxon>
        <taxon>Epsilonproteobacteria</taxon>
        <taxon>Campylobacterales</taxon>
        <taxon>Campylobacteraceae</taxon>
        <taxon>Campylobacter</taxon>
    </lineage>
</organism>
<dbReference type="AlphaFoldDB" id="A0A0Q2JI44"/>
<keyword evidence="9" id="KW-0066">ATP synthesis</keyword>
<evidence type="ECO:0000313" key="29">
    <source>
        <dbReference type="Proteomes" id="UP000411403"/>
    </source>
</evidence>
<dbReference type="EMBL" id="AACSIE010000006">
    <property type="protein sequence ID" value="EAL9204903.1"/>
    <property type="molecule type" value="Genomic_DNA"/>
</dbReference>
<evidence type="ECO:0000313" key="18">
    <source>
        <dbReference type="EMBL" id="EAJ9197567.1"/>
    </source>
</evidence>
<comment type="subcellular location">
    <subcellularLocation>
        <location evidence="12">Endomembrane system</location>
        <topology evidence="12">Single-pass membrane protein</topology>
    </subcellularLocation>
</comment>
<evidence type="ECO:0000313" key="17">
    <source>
        <dbReference type="EMBL" id="EAJ1076874.1"/>
    </source>
</evidence>
<dbReference type="Proteomes" id="UP000409545">
    <property type="component" value="Unassembled WGS sequence"/>
</dbReference>
<sequence length="141" mass="16359">MFEDMHPSIMLATMAIFLAMIVILNTMLYRPLLKFMDERNDSIKNDENKVKENSQEMLGANDEVEAIHVSTREEIHKIKQNAINAAKEEAQQAIKAKKEELERKMANFYTELVSQKKELQDHLSAHLPDLKQALQNNIKQH</sequence>
<dbReference type="PANTHER" id="PTHR33445:SF1">
    <property type="entry name" value="ATP SYNTHASE SUBUNIT B"/>
    <property type="match status" value="1"/>
</dbReference>
<keyword evidence="8 15" id="KW-0472">Membrane</keyword>
<dbReference type="CDD" id="cd06503">
    <property type="entry name" value="ATP-synt_Fo_b"/>
    <property type="match status" value="1"/>
</dbReference>
<evidence type="ECO:0000313" key="16">
    <source>
        <dbReference type="EMBL" id="EAH8156903.1"/>
    </source>
</evidence>
<dbReference type="InterPro" id="IPR002146">
    <property type="entry name" value="ATP_synth_b/b'su_bac/chlpt"/>
</dbReference>
<evidence type="ECO:0000313" key="25">
    <source>
        <dbReference type="Proteomes" id="UP000361993"/>
    </source>
</evidence>
<evidence type="ECO:0000313" key="26">
    <source>
        <dbReference type="Proteomes" id="UP000365807"/>
    </source>
</evidence>
<dbReference type="GeneID" id="66544896"/>
<keyword evidence="3 13" id="KW-0138">CF(0)</keyword>
<dbReference type="EMBL" id="AACDUL010000011">
    <property type="protein sequence ID" value="EAK1509895.1"/>
    <property type="molecule type" value="Genomic_DNA"/>
</dbReference>
<reference evidence="23 29" key="3">
    <citation type="submission" date="2018-08" db="EMBL/GenBank/DDBJ databases">
        <authorList>
            <consortium name="NARMS: The National Antimicrobial Resistance Monitoring System"/>
        </authorList>
    </citation>
    <scope>NUCLEOTIDE SEQUENCE [LARGE SCALE GENOMIC DNA]</scope>
    <source>
        <strain evidence="23 29">CVM N17C171</strain>
        <strain evidence="22 24">CVM N17C548</strain>
        <strain evidence="20 26">FSIS11807978</strain>
        <strain evidence="17 30">FSIS1609200</strain>
        <strain evidence="21 28">FSIS1711007</strain>
    </source>
</reference>
<keyword evidence="5 13" id="KW-0375">Hydrogen ion transport</keyword>
<dbReference type="Proteomes" id="UP000382436">
    <property type="component" value="Unassembled WGS sequence"/>
</dbReference>
<evidence type="ECO:0000313" key="23">
    <source>
        <dbReference type="EMBL" id="EAL9204903.1"/>
    </source>
</evidence>
<comment type="similarity">
    <text evidence="1 13">Belongs to the ATPase B chain family.</text>
</comment>
<evidence type="ECO:0000256" key="12">
    <source>
        <dbReference type="ARBA" id="ARBA00037847"/>
    </source>
</evidence>
<dbReference type="STRING" id="195.ATE51_04260"/>
<evidence type="ECO:0000256" key="7">
    <source>
        <dbReference type="ARBA" id="ARBA00023065"/>
    </source>
</evidence>
<evidence type="ECO:0000313" key="20">
    <source>
        <dbReference type="EMBL" id="EAK4358349.1"/>
    </source>
</evidence>
<dbReference type="eggNOG" id="COG0711">
    <property type="taxonomic scope" value="Bacteria"/>
</dbReference>
<dbReference type="EMBL" id="AACGFG010000006">
    <property type="protein sequence ID" value="EAK4358349.1"/>
    <property type="molecule type" value="Genomic_DNA"/>
</dbReference>
<evidence type="ECO:0000256" key="5">
    <source>
        <dbReference type="ARBA" id="ARBA00022781"/>
    </source>
</evidence>
<keyword evidence="7 13" id="KW-0406">Ion transport</keyword>
<evidence type="ECO:0000256" key="3">
    <source>
        <dbReference type="ARBA" id="ARBA00022547"/>
    </source>
</evidence>
<gene>
    <name evidence="21" type="ORF">B9Q54_04045</name>
    <name evidence="17" type="ORF">BU953_04520</name>
    <name evidence="18" type="ORF">BZ274_05150</name>
    <name evidence="20" type="ORF">C6T04_05395</name>
    <name evidence="19" type="ORF">CJD00_06455</name>
    <name evidence="22" type="ORF">DSX26_07285</name>
    <name evidence="23" type="ORF">DYU70_07035</name>
    <name evidence="16" type="ORF">ES716_03000</name>
</gene>
<feature type="coiled-coil region" evidence="14">
    <location>
        <begin position="43"/>
        <end position="118"/>
    </location>
</feature>
<reference evidence="19 25" key="1">
    <citation type="submission" date="2018-05" db="EMBL/GenBank/DDBJ databases">
        <authorList>
            <consortium name="GenomeTrakr network: Whole genome sequencing for foodborne pathogen traceback"/>
        </authorList>
    </citation>
    <scope>NUCLEOTIDE SEQUENCE [LARGE SCALE GENOMIC DNA]</scope>
    <source>
        <strain evidence="19 25">NC_C6016</strain>
    </source>
</reference>
<evidence type="ECO:0000313" key="19">
    <source>
        <dbReference type="EMBL" id="EAK1509895.1"/>
    </source>
</evidence>
<evidence type="ECO:0000313" key="22">
    <source>
        <dbReference type="EMBL" id="EAL6851257.1"/>
    </source>
</evidence>
<name>A0A0Q2JI44_CAMCO</name>
<dbReference type="EMBL" id="AACGUZ010000005">
    <property type="protein sequence ID" value="EAK5103436.1"/>
    <property type="molecule type" value="Genomic_DNA"/>
</dbReference>
<dbReference type="Proteomes" id="UP000361993">
    <property type="component" value="Unassembled WGS sequence"/>
</dbReference>
<comment type="function">
    <text evidence="11">Component of the F(0) channel, it forms part of the peripheral stalk, linking F(1) to F(0). The b'-subunit is a diverged and duplicated form of b found in plants and photosynthetic bacteria.</text>
</comment>
<dbReference type="NCBIfam" id="NF006293">
    <property type="entry name" value="PRK08476.1"/>
    <property type="match status" value="1"/>
</dbReference>
<evidence type="ECO:0000256" key="8">
    <source>
        <dbReference type="ARBA" id="ARBA00023136"/>
    </source>
</evidence>
<evidence type="ECO:0000313" key="24">
    <source>
        <dbReference type="Proteomes" id="UP000352088"/>
    </source>
</evidence>
<dbReference type="GO" id="GO:0045259">
    <property type="term" value="C:proton-transporting ATP synthase complex"/>
    <property type="evidence" value="ECO:0007669"/>
    <property type="project" value="UniProtKB-KW"/>
</dbReference>
<keyword evidence="4 13" id="KW-0812">Transmembrane</keyword>